<keyword evidence="2" id="KW-1185">Reference proteome</keyword>
<evidence type="ECO:0000313" key="1">
    <source>
        <dbReference type="EMBL" id="TMX75366.1"/>
    </source>
</evidence>
<evidence type="ECO:0000313" key="2">
    <source>
        <dbReference type="Proteomes" id="UP000718715"/>
    </source>
</evidence>
<comment type="caution">
    <text evidence="1">The sequence shown here is derived from an EMBL/GenBank/DDBJ whole genome shotgun (WGS) entry which is preliminary data.</text>
</comment>
<sequence>MSNKTSIEGLSALLHTLMLIPQHRWITVRELQQQLALMNICRTTRSIKRYLDEVIIEVFNVECDSTSMPHVYRKTSEQLLKFNKREMLYWQLTKKYLQPIIPEALHYSLGDTLKRTNPLTYNELSYSKELQWLHKVHIRLPTIQDWSDEQWQILDAVHNALLNCRMLKISSPFLQQGYMFIEPLGLSVQSDVILLLFRLSDQHQIRTIALSLIDKACVSTFSFRYPSDFNTEQFMRNHEELEYPELRKINNDTSTP</sequence>
<proteinExistence type="predicted"/>
<dbReference type="Proteomes" id="UP000718715">
    <property type="component" value="Unassembled WGS sequence"/>
</dbReference>
<reference evidence="1" key="1">
    <citation type="submission" date="2018-03" db="EMBL/GenBank/DDBJ databases">
        <title>Genomic characterization of a polymicrobial infection associated with a disease outbreak in Pacific white shrimp (Litopenaeus vannamei).</title>
        <authorList>
            <person name="Turner J.W."/>
            <person name="Bachand P.T."/>
            <person name="Tallman J."/>
            <person name="Elledge N.C."/>
            <person name="Pinnell L.J."/>
            <person name="Laughlin R.C."/>
            <person name="Zimba P.V."/>
        </authorList>
    </citation>
    <scope>NUCLEOTIDE SEQUENCE</scope>
    <source>
        <strain evidence="1">Hep-2b-22</strain>
    </source>
</reference>
<gene>
    <name evidence="1" type="ORF">DA092_10435</name>
</gene>
<dbReference type="EMBL" id="PZOJ01000088">
    <property type="protein sequence ID" value="TMX75366.1"/>
    <property type="molecule type" value="Genomic_DNA"/>
</dbReference>
<protein>
    <submittedName>
        <fullName evidence="1">Transcriptional regulator</fullName>
    </submittedName>
</protein>
<organism evidence="1 2">
    <name type="scientific">Photobacterium damselae</name>
    <dbReference type="NCBI Taxonomy" id="38293"/>
    <lineage>
        <taxon>Bacteria</taxon>
        <taxon>Pseudomonadati</taxon>
        <taxon>Pseudomonadota</taxon>
        <taxon>Gammaproteobacteria</taxon>
        <taxon>Vibrionales</taxon>
        <taxon>Vibrionaceae</taxon>
        <taxon>Photobacterium</taxon>
    </lineage>
</organism>
<name>A0ACD3T0Q0_PHODM</name>
<accession>A0ACD3T0Q0</accession>